<gene>
    <name evidence="1" type="ORF">FA13DRAFT_1727806</name>
</gene>
<accession>A0A4Y7TPY2</accession>
<keyword evidence="2" id="KW-1185">Reference proteome</keyword>
<organism evidence="1 2">
    <name type="scientific">Coprinellus micaceus</name>
    <name type="common">Glistening ink-cap mushroom</name>
    <name type="synonym">Coprinus micaceus</name>
    <dbReference type="NCBI Taxonomy" id="71717"/>
    <lineage>
        <taxon>Eukaryota</taxon>
        <taxon>Fungi</taxon>
        <taxon>Dikarya</taxon>
        <taxon>Basidiomycota</taxon>
        <taxon>Agaricomycotina</taxon>
        <taxon>Agaricomycetes</taxon>
        <taxon>Agaricomycetidae</taxon>
        <taxon>Agaricales</taxon>
        <taxon>Agaricineae</taxon>
        <taxon>Psathyrellaceae</taxon>
        <taxon>Coprinellus</taxon>
    </lineage>
</organism>
<reference evidence="1 2" key="1">
    <citation type="journal article" date="2019" name="Nat. Ecol. Evol.">
        <title>Megaphylogeny resolves global patterns of mushroom evolution.</title>
        <authorList>
            <person name="Varga T."/>
            <person name="Krizsan K."/>
            <person name="Foldi C."/>
            <person name="Dima B."/>
            <person name="Sanchez-Garcia M."/>
            <person name="Sanchez-Ramirez S."/>
            <person name="Szollosi G.J."/>
            <person name="Szarkandi J.G."/>
            <person name="Papp V."/>
            <person name="Albert L."/>
            <person name="Andreopoulos W."/>
            <person name="Angelini C."/>
            <person name="Antonin V."/>
            <person name="Barry K.W."/>
            <person name="Bougher N.L."/>
            <person name="Buchanan P."/>
            <person name="Buyck B."/>
            <person name="Bense V."/>
            <person name="Catcheside P."/>
            <person name="Chovatia M."/>
            <person name="Cooper J."/>
            <person name="Damon W."/>
            <person name="Desjardin D."/>
            <person name="Finy P."/>
            <person name="Geml J."/>
            <person name="Haridas S."/>
            <person name="Hughes K."/>
            <person name="Justo A."/>
            <person name="Karasinski D."/>
            <person name="Kautmanova I."/>
            <person name="Kiss B."/>
            <person name="Kocsube S."/>
            <person name="Kotiranta H."/>
            <person name="LaButti K.M."/>
            <person name="Lechner B.E."/>
            <person name="Liimatainen K."/>
            <person name="Lipzen A."/>
            <person name="Lukacs Z."/>
            <person name="Mihaltcheva S."/>
            <person name="Morgado L.N."/>
            <person name="Niskanen T."/>
            <person name="Noordeloos M.E."/>
            <person name="Ohm R.A."/>
            <person name="Ortiz-Santana B."/>
            <person name="Ovrebo C."/>
            <person name="Racz N."/>
            <person name="Riley R."/>
            <person name="Savchenko A."/>
            <person name="Shiryaev A."/>
            <person name="Soop K."/>
            <person name="Spirin V."/>
            <person name="Szebenyi C."/>
            <person name="Tomsovsky M."/>
            <person name="Tulloss R.E."/>
            <person name="Uehling J."/>
            <person name="Grigoriev I.V."/>
            <person name="Vagvolgyi C."/>
            <person name="Papp T."/>
            <person name="Martin F.M."/>
            <person name="Miettinen O."/>
            <person name="Hibbett D.S."/>
            <person name="Nagy L.G."/>
        </authorList>
    </citation>
    <scope>NUCLEOTIDE SEQUENCE [LARGE SCALE GENOMIC DNA]</scope>
    <source>
        <strain evidence="1 2">FP101781</strain>
    </source>
</reference>
<evidence type="ECO:0000313" key="2">
    <source>
        <dbReference type="Proteomes" id="UP000298030"/>
    </source>
</evidence>
<dbReference type="AlphaFoldDB" id="A0A4Y7TPY2"/>
<dbReference type="EMBL" id="QPFP01000006">
    <property type="protein sequence ID" value="TEB36233.1"/>
    <property type="molecule type" value="Genomic_DNA"/>
</dbReference>
<protein>
    <submittedName>
        <fullName evidence="1">Uncharacterized protein</fullName>
    </submittedName>
</protein>
<dbReference type="Proteomes" id="UP000298030">
    <property type="component" value="Unassembled WGS sequence"/>
</dbReference>
<comment type="caution">
    <text evidence="1">The sequence shown here is derived from an EMBL/GenBank/DDBJ whole genome shotgun (WGS) entry which is preliminary data.</text>
</comment>
<sequence>MTVFGERAAMKNSPGAVTRHRSRWVGLECQSKIRGGNTCWFWGWSVKSFFFLNNISSLEAPKIIQLCAGALRSSLFLQPQMRQESDWVLG</sequence>
<evidence type="ECO:0000313" key="1">
    <source>
        <dbReference type="EMBL" id="TEB36233.1"/>
    </source>
</evidence>
<proteinExistence type="predicted"/>
<name>A0A4Y7TPY2_COPMI</name>